<proteinExistence type="predicted"/>
<protein>
    <recommendedName>
        <fullName evidence="4">Glycosyltransferase family 61 protein</fullName>
    </recommendedName>
</protein>
<dbReference type="AlphaFoldDB" id="A0AAW1Q936"/>
<comment type="caution">
    <text evidence="2">The sequence shown here is derived from an EMBL/GenBank/DDBJ whole genome shotgun (WGS) entry which is preliminary data.</text>
</comment>
<evidence type="ECO:0008006" key="4">
    <source>
        <dbReference type="Google" id="ProtNLM"/>
    </source>
</evidence>
<dbReference type="Proteomes" id="UP001438707">
    <property type="component" value="Unassembled WGS sequence"/>
</dbReference>
<keyword evidence="1" id="KW-0732">Signal</keyword>
<organism evidence="2 3">
    <name type="scientific">Apatococcus lobatus</name>
    <dbReference type="NCBI Taxonomy" id="904363"/>
    <lineage>
        <taxon>Eukaryota</taxon>
        <taxon>Viridiplantae</taxon>
        <taxon>Chlorophyta</taxon>
        <taxon>core chlorophytes</taxon>
        <taxon>Trebouxiophyceae</taxon>
        <taxon>Chlorellales</taxon>
        <taxon>Chlorellaceae</taxon>
        <taxon>Apatococcus</taxon>
    </lineage>
</organism>
<gene>
    <name evidence="2" type="ORF">WJX74_003255</name>
</gene>
<sequence>MLVFVFVLLYVAATSASPIEPGWFFSSLPSSIDGKTRVNAASKTHTVYQNLWYHNQRYLALLDSSSQDEQRPKLKPELSQNTGLVPFPVKDAKAFAKNLKAGWLPGNTLLLDFPFAAFPENIGHWQETLVPVYNVMSSRDWLQEVQGNSKHIDTVFMLNLRREQLKGLDWVWEMLRLVLEPGMPTKGQSPTLLFYDQTEGLSATSWLAIENAIVVNDRYIHPEGAAGFHTPELGQAFRKQAFLDQKLLAPSKAPMTITLLSAHGGEEVINRQELLGMLQEVGQKLGMRVRPYTVTPQAPFQSHLTAMARTGLLVSRHGPMMASSIFLPPGAAVLELLPFNWNWKDFSRIYLNATRSLGDIHHFAWLARSAKFVRYRSENESRYAHWTAAECSSRECLEVHATAAMVADVETIKHILLKIIPGLQKGKSVAQLRQAWPEAVQNSGGTGLWWDVA</sequence>
<reference evidence="2 3" key="1">
    <citation type="journal article" date="2024" name="Nat. Commun.">
        <title>Phylogenomics reveals the evolutionary origins of lichenization in chlorophyte algae.</title>
        <authorList>
            <person name="Puginier C."/>
            <person name="Libourel C."/>
            <person name="Otte J."/>
            <person name="Skaloud P."/>
            <person name="Haon M."/>
            <person name="Grisel S."/>
            <person name="Petersen M."/>
            <person name="Berrin J.G."/>
            <person name="Delaux P.M."/>
            <person name="Dal Grande F."/>
            <person name="Keller J."/>
        </authorList>
    </citation>
    <scope>NUCLEOTIDE SEQUENCE [LARGE SCALE GENOMIC DNA]</scope>
    <source>
        <strain evidence="2 3">SAG 2145</strain>
    </source>
</reference>
<feature type="signal peptide" evidence="1">
    <location>
        <begin position="1"/>
        <end position="16"/>
    </location>
</feature>
<accession>A0AAW1Q936</accession>
<evidence type="ECO:0000313" key="2">
    <source>
        <dbReference type="EMBL" id="KAK9817486.1"/>
    </source>
</evidence>
<evidence type="ECO:0000313" key="3">
    <source>
        <dbReference type="Proteomes" id="UP001438707"/>
    </source>
</evidence>
<dbReference type="EMBL" id="JALJOS010000068">
    <property type="protein sequence ID" value="KAK9817486.1"/>
    <property type="molecule type" value="Genomic_DNA"/>
</dbReference>
<evidence type="ECO:0000256" key="1">
    <source>
        <dbReference type="SAM" id="SignalP"/>
    </source>
</evidence>
<feature type="chain" id="PRO_5043833666" description="Glycosyltransferase family 61 protein" evidence="1">
    <location>
        <begin position="17"/>
        <end position="453"/>
    </location>
</feature>
<name>A0AAW1Q936_9CHLO</name>
<keyword evidence="3" id="KW-1185">Reference proteome</keyword>